<reference evidence="3" key="2">
    <citation type="submission" date="2017-02" db="EMBL/GenBank/DDBJ databases">
        <title>Sunflower complete genome.</title>
        <authorList>
            <person name="Langlade N."/>
            <person name="Munos S."/>
        </authorList>
    </citation>
    <scope>NUCLEOTIDE SEQUENCE [LARGE SCALE GENOMIC DNA]</scope>
    <source>
        <tissue evidence="3">Leaves</tissue>
    </source>
</reference>
<evidence type="ECO:0000313" key="2">
    <source>
        <dbReference type="EMBL" id="KAF5762895.1"/>
    </source>
</evidence>
<name>A0A251UJH0_HELAN</name>
<reference evidence="2" key="3">
    <citation type="submission" date="2020-06" db="EMBL/GenBank/DDBJ databases">
        <title>Helianthus annuus Genome sequencing and assembly Release 2.</title>
        <authorList>
            <person name="Gouzy J."/>
            <person name="Langlade N."/>
            <person name="Munos S."/>
        </authorList>
    </citation>
    <scope>NUCLEOTIDE SEQUENCE</scope>
    <source>
        <tissue evidence="2">Leaves</tissue>
    </source>
</reference>
<protein>
    <submittedName>
        <fullName evidence="3">Uncharacterized protein</fullName>
    </submittedName>
</protein>
<proteinExistence type="predicted"/>
<evidence type="ECO:0000256" key="1">
    <source>
        <dbReference type="SAM" id="SignalP"/>
    </source>
</evidence>
<organism evidence="3 4">
    <name type="scientific">Helianthus annuus</name>
    <name type="common">Common sunflower</name>
    <dbReference type="NCBI Taxonomy" id="4232"/>
    <lineage>
        <taxon>Eukaryota</taxon>
        <taxon>Viridiplantae</taxon>
        <taxon>Streptophyta</taxon>
        <taxon>Embryophyta</taxon>
        <taxon>Tracheophyta</taxon>
        <taxon>Spermatophyta</taxon>
        <taxon>Magnoliopsida</taxon>
        <taxon>eudicotyledons</taxon>
        <taxon>Gunneridae</taxon>
        <taxon>Pentapetalae</taxon>
        <taxon>asterids</taxon>
        <taxon>campanulids</taxon>
        <taxon>Asterales</taxon>
        <taxon>Asteraceae</taxon>
        <taxon>Asteroideae</taxon>
        <taxon>Heliantheae alliance</taxon>
        <taxon>Heliantheae</taxon>
        <taxon>Helianthus</taxon>
    </lineage>
</organism>
<feature type="chain" id="PRO_5012761433" evidence="1">
    <location>
        <begin position="34"/>
        <end position="141"/>
    </location>
</feature>
<dbReference type="Gramene" id="mRNA:HanXRQr2_Chr15g0673991">
    <property type="protein sequence ID" value="mRNA:HanXRQr2_Chr15g0673991"/>
    <property type="gene ID" value="HanXRQr2_Chr15g0673991"/>
</dbReference>
<dbReference type="AlphaFoldDB" id="A0A251UJH0"/>
<accession>A0A251UJH0</accession>
<evidence type="ECO:0000313" key="3">
    <source>
        <dbReference type="EMBL" id="OTG23016.1"/>
    </source>
</evidence>
<gene>
    <name evidence="3" type="ORF">HannXRQ_Chr06g0177701</name>
    <name evidence="2" type="ORF">HanXRQr2_Chr15g0673991</name>
</gene>
<keyword evidence="1" id="KW-0732">Signal</keyword>
<dbReference type="EMBL" id="MNCJ02000330">
    <property type="protein sequence ID" value="KAF5762895.1"/>
    <property type="molecule type" value="Genomic_DNA"/>
</dbReference>
<evidence type="ECO:0000313" key="4">
    <source>
        <dbReference type="Proteomes" id="UP000215914"/>
    </source>
</evidence>
<feature type="signal peptide" evidence="1">
    <location>
        <begin position="1"/>
        <end position="33"/>
    </location>
</feature>
<keyword evidence="4" id="KW-1185">Reference proteome</keyword>
<dbReference type="InParanoid" id="A0A251UJH0"/>
<reference evidence="2 4" key="1">
    <citation type="journal article" date="2017" name="Nature">
        <title>The sunflower genome provides insights into oil metabolism, flowering and Asterid evolution.</title>
        <authorList>
            <person name="Badouin H."/>
            <person name="Gouzy J."/>
            <person name="Grassa C.J."/>
            <person name="Murat F."/>
            <person name="Staton S.E."/>
            <person name="Cottret L."/>
            <person name="Lelandais-Briere C."/>
            <person name="Owens G.L."/>
            <person name="Carrere S."/>
            <person name="Mayjonade B."/>
            <person name="Legrand L."/>
            <person name="Gill N."/>
            <person name="Kane N.C."/>
            <person name="Bowers J.E."/>
            <person name="Hubner S."/>
            <person name="Bellec A."/>
            <person name="Berard A."/>
            <person name="Berges H."/>
            <person name="Blanchet N."/>
            <person name="Boniface M.C."/>
            <person name="Brunel D."/>
            <person name="Catrice O."/>
            <person name="Chaidir N."/>
            <person name="Claudel C."/>
            <person name="Donnadieu C."/>
            <person name="Faraut T."/>
            <person name="Fievet G."/>
            <person name="Helmstetter N."/>
            <person name="King M."/>
            <person name="Knapp S.J."/>
            <person name="Lai Z."/>
            <person name="Le Paslier M.C."/>
            <person name="Lippi Y."/>
            <person name="Lorenzon L."/>
            <person name="Mandel J.R."/>
            <person name="Marage G."/>
            <person name="Marchand G."/>
            <person name="Marquand E."/>
            <person name="Bret-Mestries E."/>
            <person name="Morien E."/>
            <person name="Nambeesan S."/>
            <person name="Nguyen T."/>
            <person name="Pegot-Espagnet P."/>
            <person name="Pouilly N."/>
            <person name="Raftis F."/>
            <person name="Sallet E."/>
            <person name="Schiex T."/>
            <person name="Thomas J."/>
            <person name="Vandecasteele C."/>
            <person name="Vares D."/>
            <person name="Vear F."/>
            <person name="Vautrin S."/>
            <person name="Crespi M."/>
            <person name="Mangin B."/>
            <person name="Burke J.M."/>
            <person name="Salse J."/>
            <person name="Munos S."/>
            <person name="Vincourt P."/>
            <person name="Rieseberg L.H."/>
            <person name="Langlade N.B."/>
        </authorList>
    </citation>
    <scope>NUCLEOTIDE SEQUENCE [LARGE SCALE GENOMIC DNA]</scope>
    <source>
        <strain evidence="4">cv. SF193</strain>
        <tissue evidence="2">Leaves</tissue>
    </source>
</reference>
<dbReference type="EMBL" id="CM007895">
    <property type="protein sequence ID" value="OTG23016.1"/>
    <property type="molecule type" value="Genomic_DNA"/>
</dbReference>
<sequence length="141" mass="15785">MTRNTMVNVKESHVIILFISFLVLLMSFQCAKNEHTDVSPLADYSIKDCGKAGCVYDDVDNQYCWCGITKTPECCYVHQKDCDWALKHRQLRPKYGIGVRLYGDRTGVCLAVRMSAGYYNGNGRVGFIDGAVDVVALIQFG</sequence>
<dbReference type="Proteomes" id="UP000215914">
    <property type="component" value="Chromosome 6"/>
</dbReference>